<comment type="caution">
    <text evidence="1">The sequence shown here is derived from an EMBL/GenBank/DDBJ whole genome shotgun (WGS) entry which is preliminary data.</text>
</comment>
<dbReference type="EMBL" id="NKTX01000036">
    <property type="protein sequence ID" value="PYD81322.1"/>
    <property type="molecule type" value="Genomic_DNA"/>
</dbReference>
<organism evidence="1 2">
    <name type="scientific">Komagataeibacter oboediens</name>
    <dbReference type="NCBI Taxonomy" id="65958"/>
    <lineage>
        <taxon>Bacteria</taxon>
        <taxon>Pseudomonadati</taxon>
        <taxon>Pseudomonadota</taxon>
        <taxon>Alphaproteobacteria</taxon>
        <taxon>Acetobacterales</taxon>
        <taxon>Acetobacteraceae</taxon>
        <taxon>Komagataeibacter</taxon>
    </lineage>
</organism>
<dbReference type="Proteomes" id="UP000247417">
    <property type="component" value="Unassembled WGS sequence"/>
</dbReference>
<evidence type="ECO:0000313" key="2">
    <source>
        <dbReference type="Proteomes" id="UP000247417"/>
    </source>
</evidence>
<dbReference type="AlphaFoldDB" id="A0A318QVD5"/>
<protein>
    <submittedName>
        <fullName evidence="1">Uncharacterized protein</fullName>
    </submittedName>
</protein>
<gene>
    <name evidence="1" type="ORF">CFR80_12305</name>
</gene>
<sequence length="208" mass="22947">MCGSDELIHDARQITLEEMIMTNETPMYLVPGRLTDEQRDKIVSIIVDCSDPKTDLIGSELQAFRDMADRVVAAILSGYGPIQPCADVETVGFVPDKSNLFVDKRLPMTNIYRSAGDPWPVPLVRRTDMEAQVARVAAEKDAEIDDIKALLRPVLTKLDYAAHELEQTEDAQSVHQLAHICLSLLSDEESIRQSALVELTALNEGAAG</sequence>
<accession>A0A318QVD5</accession>
<reference evidence="1 2" key="1">
    <citation type="submission" date="2017-07" db="EMBL/GenBank/DDBJ databases">
        <title>A draft genome sequence of Komagataeibacter oboediens LMG 18849.</title>
        <authorList>
            <person name="Skraban J."/>
            <person name="Cleenwerck I."/>
            <person name="Vandamme P."/>
            <person name="Trcek J."/>
        </authorList>
    </citation>
    <scope>NUCLEOTIDE SEQUENCE [LARGE SCALE GENOMIC DNA]</scope>
    <source>
        <strain evidence="1 2">LMG 18849</strain>
    </source>
</reference>
<name>A0A318QVD5_9PROT</name>
<proteinExistence type="predicted"/>
<evidence type="ECO:0000313" key="1">
    <source>
        <dbReference type="EMBL" id="PYD81322.1"/>
    </source>
</evidence>
<dbReference type="OrthoDB" id="7284404at2"/>
<dbReference type="RefSeq" id="WP_110507471.1">
    <property type="nucleotide sequence ID" value="NZ_NKTX01000036.1"/>
</dbReference>